<dbReference type="EMBL" id="PTQZ01000096">
    <property type="protein sequence ID" value="PQA43423.1"/>
    <property type="molecule type" value="Genomic_DNA"/>
</dbReference>
<proteinExistence type="inferred from homology"/>
<accession>A0A2P6ASM9</accession>
<dbReference type="GO" id="GO:0019343">
    <property type="term" value="P:cysteine biosynthetic process via cystathionine"/>
    <property type="evidence" value="ECO:0007669"/>
    <property type="project" value="TreeGrafter"/>
</dbReference>
<keyword evidence="5" id="KW-1185">Reference proteome</keyword>
<gene>
    <name evidence="4" type="ORF">C5O18_05265</name>
</gene>
<keyword evidence="2 3" id="KW-0663">Pyridoxal phosphate</keyword>
<dbReference type="PANTHER" id="PTHR11808:SF15">
    <property type="entry name" value="CYSTATHIONINE GAMMA-LYASE"/>
    <property type="match status" value="1"/>
</dbReference>
<comment type="cofactor">
    <cofactor evidence="1 3">
        <name>pyridoxal 5'-phosphate</name>
        <dbReference type="ChEBI" id="CHEBI:597326"/>
    </cofactor>
</comment>
<dbReference type="RefSeq" id="WP_206389738.1">
    <property type="nucleotide sequence ID" value="NZ_PTQZ01000096.1"/>
</dbReference>
<dbReference type="PANTHER" id="PTHR11808">
    <property type="entry name" value="TRANS-SULFURATION ENZYME FAMILY MEMBER"/>
    <property type="match status" value="1"/>
</dbReference>
<dbReference type="GO" id="GO:0030170">
    <property type="term" value="F:pyridoxal phosphate binding"/>
    <property type="evidence" value="ECO:0007669"/>
    <property type="project" value="InterPro"/>
</dbReference>
<organism evidence="4 5">
    <name type="scientific">Amnimonas aquatica</name>
    <dbReference type="NCBI Taxonomy" id="2094561"/>
    <lineage>
        <taxon>Bacteria</taxon>
        <taxon>Pseudomonadati</taxon>
        <taxon>Pseudomonadota</taxon>
        <taxon>Gammaproteobacteria</taxon>
        <taxon>Moraxellales</taxon>
        <taxon>Moraxellaceae</taxon>
        <taxon>Amnimonas</taxon>
    </lineage>
</organism>
<dbReference type="InterPro" id="IPR000277">
    <property type="entry name" value="Cys/Met-Metab_PyrdxlP-dep_enz"/>
</dbReference>
<dbReference type="Gene3D" id="3.90.1150.10">
    <property type="entry name" value="Aspartate Aminotransferase, domain 1"/>
    <property type="match status" value="1"/>
</dbReference>
<dbReference type="InterPro" id="IPR015424">
    <property type="entry name" value="PyrdxlP-dep_Trfase"/>
</dbReference>
<dbReference type="GO" id="GO:0005737">
    <property type="term" value="C:cytoplasm"/>
    <property type="evidence" value="ECO:0007669"/>
    <property type="project" value="TreeGrafter"/>
</dbReference>
<name>A0A2P6ASM9_9GAMM</name>
<comment type="similarity">
    <text evidence="3">Belongs to the trans-sulfuration enzymes family.</text>
</comment>
<dbReference type="SUPFAM" id="SSF53383">
    <property type="entry name" value="PLP-dependent transferases"/>
    <property type="match status" value="1"/>
</dbReference>
<feature type="non-terminal residue" evidence="4">
    <location>
        <position position="1"/>
    </location>
</feature>
<dbReference type="InterPro" id="IPR015422">
    <property type="entry name" value="PyrdxlP-dep_Trfase_small"/>
</dbReference>
<evidence type="ECO:0000313" key="4">
    <source>
        <dbReference type="EMBL" id="PQA43423.1"/>
    </source>
</evidence>
<evidence type="ECO:0000256" key="3">
    <source>
        <dbReference type="RuleBase" id="RU362118"/>
    </source>
</evidence>
<comment type="caution">
    <text evidence="4">The sequence shown here is derived from an EMBL/GenBank/DDBJ whole genome shotgun (WGS) entry which is preliminary data.</text>
</comment>
<sequence>QRCFQVRKTLGAIASPFGCWLVLRGIRSLAVRMERHAANAQAVAEALAAHPAVEAVHYPGLPSHPQHVVAARQMKAFGGMLSFQVRGGLEAAVAVVARVKLFTVATSLGGVESLIEHRASIEGPASPTPANLIRVSVGLEHAGDLIDDLLQALD</sequence>
<evidence type="ECO:0000313" key="5">
    <source>
        <dbReference type="Proteomes" id="UP000243900"/>
    </source>
</evidence>
<dbReference type="GO" id="GO:0004123">
    <property type="term" value="F:cystathionine gamma-lyase activity"/>
    <property type="evidence" value="ECO:0007669"/>
    <property type="project" value="TreeGrafter"/>
</dbReference>
<dbReference type="GO" id="GO:0019346">
    <property type="term" value="P:transsulfuration"/>
    <property type="evidence" value="ECO:0007669"/>
    <property type="project" value="InterPro"/>
</dbReference>
<dbReference type="Pfam" id="PF01053">
    <property type="entry name" value="Cys_Met_Meta_PP"/>
    <property type="match status" value="1"/>
</dbReference>
<protein>
    <submittedName>
        <fullName evidence="4">Cystathionine gamma-synthase</fullName>
    </submittedName>
</protein>
<reference evidence="5" key="1">
    <citation type="submission" date="2018-02" db="EMBL/GenBank/DDBJ databases">
        <title>Genome sequencing of Solimonas sp. HR-BB.</title>
        <authorList>
            <person name="Lee Y."/>
            <person name="Jeon C.O."/>
        </authorList>
    </citation>
    <scope>NUCLEOTIDE SEQUENCE [LARGE SCALE GENOMIC DNA]</scope>
    <source>
        <strain evidence="5">HR-E</strain>
    </source>
</reference>
<dbReference type="AlphaFoldDB" id="A0A2P6ASM9"/>
<evidence type="ECO:0000256" key="2">
    <source>
        <dbReference type="ARBA" id="ARBA00022898"/>
    </source>
</evidence>
<evidence type="ECO:0000256" key="1">
    <source>
        <dbReference type="ARBA" id="ARBA00001933"/>
    </source>
</evidence>
<dbReference type="Proteomes" id="UP000243900">
    <property type="component" value="Unassembled WGS sequence"/>
</dbReference>